<reference evidence="9 10" key="1">
    <citation type="submission" date="2024-11" db="EMBL/GenBank/DDBJ databases">
        <title>Adaptive evolution of stress response genes in parasites aligns with host niche diversity.</title>
        <authorList>
            <person name="Hahn C."/>
            <person name="Resl P."/>
        </authorList>
    </citation>
    <scope>NUCLEOTIDE SEQUENCE [LARGE SCALE GENOMIC DNA]</scope>
    <source>
        <strain evidence="9">EGGRZ-B1_66</strain>
        <tissue evidence="9">Body</tissue>
    </source>
</reference>
<keyword evidence="5 7" id="KW-0472">Membrane</keyword>
<comment type="caution">
    <text evidence="9">The sequence shown here is derived from an EMBL/GenBank/DDBJ whole genome shotgun (WGS) entry which is preliminary data.</text>
</comment>
<evidence type="ECO:0000256" key="2">
    <source>
        <dbReference type="ARBA" id="ARBA00006496"/>
    </source>
</evidence>
<evidence type="ECO:0000256" key="4">
    <source>
        <dbReference type="ARBA" id="ARBA00022989"/>
    </source>
</evidence>
<comment type="similarity">
    <text evidence="2">Belongs to the TIP family.</text>
</comment>
<organism evidence="9 10">
    <name type="scientific">Cichlidogyrus casuarinus</name>
    <dbReference type="NCBI Taxonomy" id="1844966"/>
    <lineage>
        <taxon>Eukaryota</taxon>
        <taxon>Metazoa</taxon>
        <taxon>Spiralia</taxon>
        <taxon>Lophotrochozoa</taxon>
        <taxon>Platyhelminthes</taxon>
        <taxon>Monogenea</taxon>
        <taxon>Monopisthocotylea</taxon>
        <taxon>Dactylogyridea</taxon>
        <taxon>Ancyrocephalidae</taxon>
        <taxon>Cichlidogyrus</taxon>
    </lineage>
</organism>
<sequence length="883" mass="98437">MKTLFPRDLTEEEQESTKRRLTRLIISVLNSHSDLHYYQGFHDICFVFMWVLEDDATAYKCLKKLVEGNFRIFMQKTLQSSEEYLYHIYFLLKLEHPMLLRKIEDTNMEASFALAWVLTWFSHVLPNLEDIVRLYDVFIADDSFYMPIYSSVAIMLLSVGAVEGSIYDFGELYHCLTHLPKRHPVEAIIKKAEQLRLKHPVSALEREANKFLPLIQKCKLSKTSLRITSGTTLEWLLIVISDNLHSRPIRTFFIAGTARLFILFACLLVVCRGADTPTSSYGPGDASFSELKQYSGLKLACFVDVNNDRQTDTIVVTNDNGINVLLEPKARSSSAFIFDFNVDKVPTNVVLLDPTVFGSELIRAIMSSDFNGDSVADLLVLTGDSVNNNYQAYIITGMKDKNGNFKLGPKNAAIASFTAQPLIADLNSDGVADIYGELTAGERGIILGVIGASKFELQRSPSGKAGQWMTTGGGYSAFGDFNLDSKPSLIIRSNLKEFKFLGQSLVTPDQKFPDFSSSVDITIPFPVAVMGQFRFADFNRDGKLDFIVPVCKETDCTSSSTLYLYQFDSKKWVEIPTNLVPVGFGGSGTWSFTKASSDLSVASPELIGITHGDVDLDSWPDLTAVLTYTEGANVFTVPAILMNKNDSGKLQFQAYLLPGVKLSGVDIVQMGLFDQDQDGILDLWVTTKSGHGANSLFSTRLLKQKQSTNNYFLMTMVLSGLCPNRPDCMGYGIPTTGSTADFQTYSIRGEFFKSTGITAPLSSYTALELPYILFGVGELANYIEIAKIRLISSQPGTMPLLEKQQDFIVPDAQIVVNPFTRQDPSSWRVTSFLEPLRNLKVLIIAITMVALMIFLAILVTILQCMEVREDREEKMHQVQGFHF</sequence>
<keyword evidence="10" id="KW-1185">Reference proteome</keyword>
<dbReference type="EMBL" id="JBJKFK010000246">
    <property type="protein sequence ID" value="KAL3318410.1"/>
    <property type="molecule type" value="Genomic_DNA"/>
</dbReference>
<dbReference type="Gene3D" id="2.130.10.130">
    <property type="entry name" value="Integrin alpha, N-terminal"/>
    <property type="match status" value="1"/>
</dbReference>
<feature type="domain" description="Rab-GAP TBC" evidence="8">
    <location>
        <begin position="1"/>
        <end position="142"/>
    </location>
</feature>
<dbReference type="InterPro" id="IPR028994">
    <property type="entry name" value="Integrin_alpha_N"/>
</dbReference>
<dbReference type="InterPro" id="IPR024881">
    <property type="entry name" value="Tip"/>
</dbReference>
<dbReference type="Gene3D" id="1.10.8.1310">
    <property type="match status" value="1"/>
</dbReference>
<evidence type="ECO:0000313" key="10">
    <source>
        <dbReference type="Proteomes" id="UP001626550"/>
    </source>
</evidence>
<dbReference type="PANTHER" id="PTHR13412">
    <property type="entry name" value="T-CELL IMMUNOMODULATORY PROTEIN HOMOLOG"/>
    <property type="match status" value="1"/>
</dbReference>
<evidence type="ECO:0000256" key="3">
    <source>
        <dbReference type="ARBA" id="ARBA00022692"/>
    </source>
</evidence>
<dbReference type="Pfam" id="PF00566">
    <property type="entry name" value="RabGAP-TBC"/>
    <property type="match status" value="1"/>
</dbReference>
<dbReference type="SUPFAM" id="SSF69318">
    <property type="entry name" value="Integrin alpha N-terminal domain"/>
    <property type="match status" value="1"/>
</dbReference>
<keyword evidence="4 7" id="KW-1133">Transmembrane helix</keyword>
<evidence type="ECO:0000256" key="5">
    <source>
        <dbReference type="ARBA" id="ARBA00023136"/>
    </source>
</evidence>
<proteinExistence type="inferred from homology"/>
<evidence type="ECO:0000256" key="1">
    <source>
        <dbReference type="ARBA" id="ARBA00004479"/>
    </source>
</evidence>
<comment type="subcellular location">
    <subcellularLocation>
        <location evidence="1">Membrane</location>
        <topology evidence="1">Single-pass type I membrane protein</topology>
    </subcellularLocation>
</comment>
<dbReference type="PROSITE" id="PS50086">
    <property type="entry name" value="TBC_RABGAP"/>
    <property type="match status" value="1"/>
</dbReference>
<name>A0ABD2QG18_9PLAT</name>
<evidence type="ECO:0000256" key="6">
    <source>
        <dbReference type="ARBA" id="ARBA00023180"/>
    </source>
</evidence>
<keyword evidence="3 7" id="KW-0812">Transmembrane</keyword>
<evidence type="ECO:0000256" key="7">
    <source>
        <dbReference type="SAM" id="Phobius"/>
    </source>
</evidence>
<keyword evidence="6" id="KW-0325">Glycoprotein</keyword>
<dbReference type="GO" id="GO:0016020">
    <property type="term" value="C:membrane"/>
    <property type="evidence" value="ECO:0007669"/>
    <property type="project" value="UniProtKB-SubCell"/>
</dbReference>
<dbReference type="Proteomes" id="UP001626550">
    <property type="component" value="Unassembled WGS sequence"/>
</dbReference>
<dbReference type="PANTHER" id="PTHR13412:SF0">
    <property type="entry name" value="T-CELL IMMUNOMODULATORY PROTEIN"/>
    <property type="match status" value="1"/>
</dbReference>
<dbReference type="InterPro" id="IPR000195">
    <property type="entry name" value="Rab-GAP-TBC_dom"/>
</dbReference>
<gene>
    <name evidence="9" type="primary">ITFG1</name>
    <name evidence="9" type="ORF">Ciccas_002918</name>
</gene>
<feature type="transmembrane region" description="Helical" evidence="7">
    <location>
        <begin position="841"/>
        <end position="865"/>
    </location>
</feature>
<evidence type="ECO:0000313" key="9">
    <source>
        <dbReference type="EMBL" id="KAL3318410.1"/>
    </source>
</evidence>
<dbReference type="AlphaFoldDB" id="A0ABD2QG18"/>
<dbReference type="Gene3D" id="1.10.472.80">
    <property type="entry name" value="Ypt/Rab-GAP domain of gyp1p, domain 3"/>
    <property type="match status" value="1"/>
</dbReference>
<dbReference type="Pfam" id="PF23122">
    <property type="entry name" value="C2_ITFG1"/>
    <property type="match status" value="1"/>
</dbReference>
<evidence type="ECO:0000259" key="8">
    <source>
        <dbReference type="PROSITE" id="PS50086"/>
    </source>
</evidence>
<dbReference type="InterPro" id="IPR057089">
    <property type="entry name" value="C2_TIP"/>
</dbReference>
<accession>A0ABD2QG18</accession>
<protein>
    <submittedName>
        <fullName evidence="9">T-cell immunomodulatory protein</fullName>
    </submittedName>
</protein>
<dbReference type="SUPFAM" id="SSF47923">
    <property type="entry name" value="Ypt/Rab-GAP domain of gyp1p"/>
    <property type="match status" value="2"/>
</dbReference>
<dbReference type="InterPro" id="IPR035969">
    <property type="entry name" value="Rab-GAP_TBC_sf"/>
</dbReference>